<feature type="compositionally biased region" description="Basic and acidic residues" evidence="2">
    <location>
        <begin position="1"/>
        <end position="14"/>
    </location>
</feature>
<organism evidence="3 4">
    <name type="scientific">Aplysia californica</name>
    <name type="common">California sea hare</name>
    <dbReference type="NCBI Taxonomy" id="6500"/>
    <lineage>
        <taxon>Eukaryota</taxon>
        <taxon>Metazoa</taxon>
        <taxon>Spiralia</taxon>
        <taxon>Lophotrochozoa</taxon>
        <taxon>Mollusca</taxon>
        <taxon>Gastropoda</taxon>
        <taxon>Heterobranchia</taxon>
        <taxon>Euthyneura</taxon>
        <taxon>Tectipleura</taxon>
        <taxon>Aplysiida</taxon>
        <taxon>Aplysioidea</taxon>
        <taxon>Aplysiidae</taxon>
        <taxon>Aplysia</taxon>
    </lineage>
</organism>
<protein>
    <submittedName>
        <fullName evidence="4">Trichohyalin</fullName>
    </submittedName>
</protein>
<evidence type="ECO:0000256" key="2">
    <source>
        <dbReference type="SAM" id="MobiDB-lite"/>
    </source>
</evidence>
<feature type="region of interest" description="Disordered" evidence="2">
    <location>
        <begin position="1"/>
        <end position="109"/>
    </location>
</feature>
<dbReference type="GeneID" id="101861412"/>
<evidence type="ECO:0000256" key="1">
    <source>
        <dbReference type="SAM" id="Coils"/>
    </source>
</evidence>
<feature type="compositionally biased region" description="Polar residues" evidence="2">
    <location>
        <begin position="90"/>
        <end position="109"/>
    </location>
</feature>
<dbReference type="Proteomes" id="UP000694888">
    <property type="component" value="Unplaced"/>
</dbReference>
<name>A0ABM1AE58_APLCA</name>
<proteinExistence type="predicted"/>
<keyword evidence="3" id="KW-1185">Reference proteome</keyword>
<accession>A0ABM1AE58</accession>
<gene>
    <name evidence="4" type="primary">LOC101861412</name>
</gene>
<dbReference type="RefSeq" id="XP_012945968.1">
    <property type="nucleotide sequence ID" value="XM_013090514.2"/>
</dbReference>
<sequence length="560" mass="64214">MSLAEKISEPHGGETPDVLGWRRSLRSPSPGGQKSSRSQDGVTFSCRSRSPSPAQFKVTGEKSLRSRSRSPKVILKVAQSVDGPRRSTMKKSSIANGLRKSTGSSLTADLSMSGKLNKTTGELGNIEAEYIKNLQQQIYFLELEANYLREQARKATEMHPQMTNEAENMLAKLREMQSDIDKMDTELKRKDSSIGVHTSEKQRLEELLQLEKENRGREKRLYSEELVTMKKEKDRLQTQVMRKDDQLLEAKGEVEKSLLALKSAETKISTLKAQLEQRIEQHNLTQLSLEEKRTELLSTSTQLREVEERYLASTVTIQDKLAQDLRDEIRMLHQKVKESELGAEKDKFLRNKVTEDMDNLVRENSSLNQQIVELSRQLERERELRDSTDQRHARSISEIATLKEQLQENDLLRSHLKNEKEKGQQYLEQLTSHETSSKSVELQVNSLRSQLREAEGMKGVSDSENAQLRKDKTMLIDRVAELTQQIEERDREIHTLRTDVDSLGSRFKSLDLQKSVELGQQLQKWEEFAHLAESMKNLSQTMISQASTSARSPRHAPQQY</sequence>
<feature type="coiled-coil region" evidence="1">
    <location>
        <begin position="131"/>
        <end position="186"/>
    </location>
</feature>
<feature type="compositionally biased region" description="Polar residues" evidence="2">
    <location>
        <begin position="26"/>
        <end position="53"/>
    </location>
</feature>
<feature type="coiled-coil region" evidence="1">
    <location>
        <begin position="219"/>
        <end position="309"/>
    </location>
</feature>
<reference evidence="4" key="1">
    <citation type="submission" date="2025-08" db="UniProtKB">
        <authorList>
            <consortium name="RefSeq"/>
        </authorList>
    </citation>
    <scope>IDENTIFICATION</scope>
</reference>
<evidence type="ECO:0000313" key="4">
    <source>
        <dbReference type="RefSeq" id="XP_012945968.1"/>
    </source>
</evidence>
<keyword evidence="1" id="KW-0175">Coiled coil</keyword>
<feature type="coiled-coil region" evidence="1">
    <location>
        <begin position="350"/>
        <end position="499"/>
    </location>
</feature>
<evidence type="ECO:0000313" key="3">
    <source>
        <dbReference type="Proteomes" id="UP000694888"/>
    </source>
</evidence>